<gene>
    <name evidence="1" type="ORF">GB996_07110</name>
</gene>
<accession>A0A844M193</accession>
<reference evidence="1 2" key="1">
    <citation type="journal article" date="2019" name="PLoS ONE">
        <title>Pup mortality in New Zealand sea lions (Phocarctos hookeri) at Enderby Island, Auckland Islands, 2013-18.</title>
        <authorList>
            <person name="Michael S.A."/>
            <person name="Hayman D.T.S."/>
            <person name="Gray R."/>
            <person name="Zhang J."/>
            <person name="Rogers L."/>
            <person name="Roe W.D."/>
        </authorList>
    </citation>
    <scope>NUCLEOTIDE SEQUENCE [LARGE SCALE GENOMIC DNA]</scope>
    <source>
        <strain evidence="1 2">SM868</strain>
    </source>
</reference>
<dbReference type="Proteomes" id="UP000442109">
    <property type="component" value="Unassembled WGS sequence"/>
</dbReference>
<name>A0A844M193_9GAMM</name>
<sequence>MKDYIDIVLKSINMNSDLGSLKPKEKRKASKKLKRLLKELEHLKRTGGLTVITESNTIITTYHNNSLDRKKNVTNKKVIY</sequence>
<dbReference type="RefSeq" id="WP_155587267.1">
    <property type="nucleotide sequence ID" value="NZ_WFKQ01000005.1"/>
</dbReference>
<proteinExistence type="predicted"/>
<organism evidence="1 2">
    <name type="scientific">Psychrobacter sanguinis</name>
    <dbReference type="NCBI Taxonomy" id="861445"/>
    <lineage>
        <taxon>Bacteria</taxon>
        <taxon>Pseudomonadati</taxon>
        <taxon>Pseudomonadota</taxon>
        <taxon>Gammaproteobacteria</taxon>
        <taxon>Moraxellales</taxon>
        <taxon>Moraxellaceae</taxon>
        <taxon>Psychrobacter</taxon>
    </lineage>
</organism>
<dbReference type="AlphaFoldDB" id="A0A844M193"/>
<evidence type="ECO:0000313" key="2">
    <source>
        <dbReference type="Proteomes" id="UP000442109"/>
    </source>
</evidence>
<keyword evidence="2" id="KW-1185">Reference proteome</keyword>
<protein>
    <submittedName>
        <fullName evidence="1">Uncharacterized protein</fullName>
    </submittedName>
</protein>
<dbReference type="EMBL" id="WFKQ01000005">
    <property type="protein sequence ID" value="MUG32564.1"/>
    <property type="molecule type" value="Genomic_DNA"/>
</dbReference>
<comment type="caution">
    <text evidence="1">The sequence shown here is derived from an EMBL/GenBank/DDBJ whole genome shotgun (WGS) entry which is preliminary data.</text>
</comment>
<evidence type="ECO:0000313" key="1">
    <source>
        <dbReference type="EMBL" id="MUG32564.1"/>
    </source>
</evidence>